<sequence length="782" mass="86772">MALAPRLPHGWEERWQREKEQRRRAIEEGGEKLEEANRKLKWIVEFNNRRMGAKGRMQEEGEEQSEEEEVQMHCRHAHPRELFHALEELRASALLTDLTLRTADGAGMHAHSAIMAATCSALRQHLQSGDGGRGSAGERGGGVVEFAYTGAIAGLNRDTLAQIRAAGLALGARRVLELCSVEEEKGGGAEGGTGGGAEECRISAETQMELTLSSVRELWMERLGCDVELEVEGRRFPAHRPVLAACSDYFRGMFCSGMRESAQRVVTLQLVGGEELEALLSCSYSGTLGLGWGGVFELTCSALQLQIQPALLLCLRFLRSRMDARSCLDVAAFAEAYGLADLRKLAEDFLLINFQEVAATPKFLDLPGERLLEVIGCDGLCAASELPVFRAVVAWLEAEPEERLRWAPPLMAAVRFPLMTFREFCEVRAVNLGMEVSGAGEVQLYGSALSQFGFPVSDGRDPCRVRRPKDALILVGGDRLDPELGRRPSRQLWFAHALHTRTGLVKEVEWRLLGEMPEPARFRHGLGVLGGQLYVIGGCHFYAKSDTLKSAYRYDPLKGSWHRLADLRENRSNFSLVVREGLLYAIGGDRDINNNMDSVECYCPDTDCWSLARPLDQPLSGHAAVVWEGEIFVSGGFNCRYECLVSMFLYHPQRGSTVLSGMAGDRALHCMESLRGRLYVAGGVCNLRTYYTDQLACEAYDPRSDAWSSLEPLPLPHVSAASAVLEGRLYVLGGYCMEDSSDTELLHRYHPLSQRWENMGRMPGPNTDIRACLCRLPTHLRQ</sequence>
<dbReference type="Gene3D" id="1.25.40.420">
    <property type="match status" value="1"/>
</dbReference>
<dbReference type="Pfam" id="PF21536">
    <property type="entry name" value="BTB_KLHL33"/>
    <property type="match status" value="1"/>
</dbReference>
<dbReference type="InterPro" id="IPR011705">
    <property type="entry name" value="BACK"/>
</dbReference>
<dbReference type="SMART" id="SM00612">
    <property type="entry name" value="Kelch"/>
    <property type="match status" value="5"/>
</dbReference>
<name>A0A9D3PK79_MEGAT</name>
<dbReference type="PANTHER" id="PTHR45632:SF14">
    <property type="entry name" value="KELCH-LIKE PROTEIN 33"/>
    <property type="match status" value="1"/>
</dbReference>
<dbReference type="Proteomes" id="UP001046870">
    <property type="component" value="Chromosome 17"/>
</dbReference>
<dbReference type="InterPro" id="IPR000210">
    <property type="entry name" value="BTB/POZ_dom"/>
</dbReference>
<dbReference type="SUPFAM" id="SSF54695">
    <property type="entry name" value="POZ domain"/>
    <property type="match status" value="2"/>
</dbReference>
<dbReference type="PANTHER" id="PTHR45632">
    <property type="entry name" value="LD33804P"/>
    <property type="match status" value="1"/>
</dbReference>
<dbReference type="InterPro" id="IPR006652">
    <property type="entry name" value="Kelch_1"/>
</dbReference>
<dbReference type="Gene3D" id="3.30.710.10">
    <property type="entry name" value="Potassium Channel Kv1.1, Chain A"/>
    <property type="match status" value="2"/>
</dbReference>
<keyword evidence="2" id="KW-0677">Repeat</keyword>
<accession>A0A9D3PK79</accession>
<dbReference type="InterPro" id="IPR015915">
    <property type="entry name" value="Kelch-typ_b-propeller"/>
</dbReference>
<keyword evidence="1" id="KW-0880">Kelch repeat</keyword>
<dbReference type="PROSITE" id="PS50097">
    <property type="entry name" value="BTB"/>
    <property type="match status" value="1"/>
</dbReference>
<dbReference type="EMBL" id="JAFDVH010000017">
    <property type="protein sequence ID" value="KAG7462149.1"/>
    <property type="molecule type" value="Genomic_DNA"/>
</dbReference>
<dbReference type="OrthoDB" id="45365at2759"/>
<dbReference type="SMART" id="SM00875">
    <property type="entry name" value="BACK"/>
    <property type="match status" value="1"/>
</dbReference>
<protein>
    <recommendedName>
        <fullName evidence="3">BTB domain-containing protein</fullName>
    </recommendedName>
</protein>
<proteinExistence type="predicted"/>
<dbReference type="Gene3D" id="2.120.10.80">
    <property type="entry name" value="Kelch-type beta propeller"/>
    <property type="match status" value="2"/>
</dbReference>
<dbReference type="SUPFAM" id="SSF117281">
    <property type="entry name" value="Kelch motif"/>
    <property type="match status" value="1"/>
</dbReference>
<dbReference type="InterPro" id="IPR056737">
    <property type="entry name" value="Beta-prop_ATRN-MKLN-like"/>
</dbReference>
<evidence type="ECO:0000259" key="3">
    <source>
        <dbReference type="PROSITE" id="PS50097"/>
    </source>
</evidence>
<dbReference type="Pfam" id="PF07707">
    <property type="entry name" value="BACK"/>
    <property type="match status" value="1"/>
</dbReference>
<keyword evidence="5" id="KW-1185">Reference proteome</keyword>
<evidence type="ECO:0000256" key="2">
    <source>
        <dbReference type="ARBA" id="ARBA00022737"/>
    </source>
</evidence>
<evidence type="ECO:0000313" key="5">
    <source>
        <dbReference type="Proteomes" id="UP001046870"/>
    </source>
</evidence>
<reference evidence="4" key="1">
    <citation type="submission" date="2021-01" db="EMBL/GenBank/DDBJ databases">
        <authorList>
            <person name="Zahm M."/>
            <person name="Roques C."/>
            <person name="Cabau C."/>
            <person name="Klopp C."/>
            <person name="Donnadieu C."/>
            <person name="Jouanno E."/>
            <person name="Lampietro C."/>
            <person name="Louis A."/>
            <person name="Herpin A."/>
            <person name="Echchiki A."/>
            <person name="Berthelot C."/>
            <person name="Parey E."/>
            <person name="Roest-Crollius H."/>
            <person name="Braasch I."/>
            <person name="Postlethwait J."/>
            <person name="Bobe J."/>
            <person name="Montfort J."/>
            <person name="Bouchez O."/>
            <person name="Begum T."/>
            <person name="Mejri S."/>
            <person name="Adams A."/>
            <person name="Chen W.-J."/>
            <person name="Guiguen Y."/>
        </authorList>
    </citation>
    <scope>NUCLEOTIDE SEQUENCE</scope>
    <source>
        <strain evidence="4">YG-15Mar2019-1</strain>
        <tissue evidence="4">Brain</tissue>
    </source>
</reference>
<dbReference type="Pfam" id="PF24981">
    <property type="entry name" value="Beta-prop_ATRN-LZTR1"/>
    <property type="match status" value="1"/>
</dbReference>
<evidence type="ECO:0000256" key="1">
    <source>
        <dbReference type="ARBA" id="ARBA00022441"/>
    </source>
</evidence>
<comment type="caution">
    <text evidence="4">The sequence shown here is derived from an EMBL/GenBank/DDBJ whole genome shotgun (WGS) entry which is preliminary data.</text>
</comment>
<dbReference type="AlphaFoldDB" id="A0A9D3PK79"/>
<organism evidence="4 5">
    <name type="scientific">Megalops atlanticus</name>
    <name type="common">Tarpon</name>
    <name type="synonym">Clupea gigantea</name>
    <dbReference type="NCBI Taxonomy" id="7932"/>
    <lineage>
        <taxon>Eukaryota</taxon>
        <taxon>Metazoa</taxon>
        <taxon>Chordata</taxon>
        <taxon>Craniata</taxon>
        <taxon>Vertebrata</taxon>
        <taxon>Euteleostomi</taxon>
        <taxon>Actinopterygii</taxon>
        <taxon>Neopterygii</taxon>
        <taxon>Teleostei</taxon>
        <taxon>Elopiformes</taxon>
        <taxon>Megalopidae</taxon>
        <taxon>Megalops</taxon>
    </lineage>
</organism>
<gene>
    <name evidence="4" type="ORF">MATL_G00199870</name>
</gene>
<dbReference type="SMART" id="SM00225">
    <property type="entry name" value="BTB"/>
    <property type="match status" value="1"/>
</dbReference>
<feature type="domain" description="BTB" evidence="3">
    <location>
        <begin position="225"/>
        <end position="292"/>
    </location>
</feature>
<dbReference type="InterPro" id="IPR011333">
    <property type="entry name" value="SKP1/BTB/POZ_sf"/>
</dbReference>
<evidence type="ECO:0000313" key="4">
    <source>
        <dbReference type="EMBL" id="KAG7462149.1"/>
    </source>
</evidence>